<dbReference type="EMBL" id="JBHMAF010000105">
    <property type="protein sequence ID" value="MFB9759972.1"/>
    <property type="molecule type" value="Genomic_DNA"/>
</dbReference>
<dbReference type="SFLD" id="SFLDG01140">
    <property type="entry name" value="C2.B:_Phosphomannomutase_and_P"/>
    <property type="match status" value="1"/>
</dbReference>
<gene>
    <name evidence="1" type="ORF">ACFFMS_16510</name>
</gene>
<dbReference type="PROSITE" id="PS01229">
    <property type="entry name" value="COF_2"/>
    <property type="match status" value="1"/>
</dbReference>
<comment type="caution">
    <text evidence="1">The sequence shown here is derived from an EMBL/GenBank/DDBJ whole genome shotgun (WGS) entry which is preliminary data.</text>
</comment>
<dbReference type="EC" id="3.1.3.-" evidence="1"/>
<evidence type="ECO:0000313" key="1">
    <source>
        <dbReference type="EMBL" id="MFB9759972.1"/>
    </source>
</evidence>
<dbReference type="Gene3D" id="3.30.1240.10">
    <property type="match status" value="1"/>
</dbReference>
<dbReference type="SUPFAM" id="SSF56784">
    <property type="entry name" value="HAD-like"/>
    <property type="match status" value="1"/>
</dbReference>
<dbReference type="CDD" id="cd07516">
    <property type="entry name" value="HAD_Pase"/>
    <property type="match status" value="1"/>
</dbReference>
<proteinExistence type="predicted"/>
<dbReference type="PANTHER" id="PTHR10000:SF55">
    <property type="entry name" value="5-AMINO-6-(5-PHOSPHO-D-RIBITYLAMINO)URACIL PHOSPHATASE YCSE"/>
    <property type="match status" value="1"/>
</dbReference>
<dbReference type="Gene3D" id="3.40.50.1000">
    <property type="entry name" value="HAD superfamily/HAD-like"/>
    <property type="match status" value="1"/>
</dbReference>
<dbReference type="GO" id="GO:0016787">
    <property type="term" value="F:hydrolase activity"/>
    <property type="evidence" value="ECO:0007669"/>
    <property type="project" value="UniProtKB-KW"/>
</dbReference>
<protein>
    <submittedName>
        <fullName evidence="1">Cof-type HAD-IIB family hydrolase</fullName>
        <ecNumber evidence="1">3.1.3.-</ecNumber>
    </submittedName>
</protein>
<dbReference type="Pfam" id="PF08282">
    <property type="entry name" value="Hydrolase_3"/>
    <property type="match status" value="1"/>
</dbReference>
<accession>A0ABV5WH91</accession>
<dbReference type="SFLD" id="SFLDG01144">
    <property type="entry name" value="C2.B.4:_PGP_Like"/>
    <property type="match status" value="1"/>
</dbReference>
<dbReference type="PANTHER" id="PTHR10000">
    <property type="entry name" value="PHOSPHOSERINE PHOSPHATASE"/>
    <property type="match status" value="1"/>
</dbReference>
<dbReference type="SFLD" id="SFLDS00003">
    <property type="entry name" value="Haloacid_Dehalogenase"/>
    <property type="match status" value="1"/>
</dbReference>
<keyword evidence="2" id="KW-1185">Reference proteome</keyword>
<dbReference type="InterPro" id="IPR006379">
    <property type="entry name" value="HAD-SF_hydro_IIB"/>
</dbReference>
<dbReference type="NCBIfam" id="TIGR01484">
    <property type="entry name" value="HAD-SF-IIB"/>
    <property type="match status" value="1"/>
</dbReference>
<dbReference type="PROSITE" id="PS01228">
    <property type="entry name" value="COF_1"/>
    <property type="match status" value="1"/>
</dbReference>
<sequence>MKLIAIDMDGTLLSHKLQISERNMNAIQQAQQEGNIVMICSGRAKDDLSGLLQRYNLSLPLGTSNGAVVYVNDTLLQASYINKAIALQTALHLEAEGFPYKVYTNQGIYVPTNWNENVMRTWQAAGSQFYNFTIEDLQKVTEQQLQANVIRSFDNISTLFSSDELQVEKFFILTLDDQVRTQLLEHLQTVEEIGITASAPTNLEVMNQNAHKGNGLRAMAKHFGIPMEHTVAIGDNFNDVPMMQAAGLSIAMGNAEQEVKDLCDAVTLSNEEHGVAHALETYILQKTKQL</sequence>
<reference evidence="1 2" key="1">
    <citation type="submission" date="2024-09" db="EMBL/GenBank/DDBJ databases">
        <authorList>
            <person name="Sun Q."/>
            <person name="Mori K."/>
        </authorList>
    </citation>
    <scope>NUCLEOTIDE SEQUENCE [LARGE SCALE GENOMIC DNA]</scope>
    <source>
        <strain evidence="1 2">JCM 11201</strain>
    </source>
</reference>
<dbReference type="InterPro" id="IPR023214">
    <property type="entry name" value="HAD_sf"/>
</dbReference>
<name>A0ABV5WH91_9BACI</name>
<dbReference type="InterPro" id="IPR000150">
    <property type="entry name" value="Cof"/>
</dbReference>
<evidence type="ECO:0000313" key="2">
    <source>
        <dbReference type="Proteomes" id="UP001589609"/>
    </source>
</evidence>
<dbReference type="NCBIfam" id="TIGR00099">
    <property type="entry name" value="Cof-subfamily"/>
    <property type="match status" value="1"/>
</dbReference>
<dbReference type="Proteomes" id="UP001589609">
    <property type="component" value="Unassembled WGS sequence"/>
</dbReference>
<dbReference type="InterPro" id="IPR036412">
    <property type="entry name" value="HAD-like_sf"/>
</dbReference>
<dbReference type="RefSeq" id="WP_379950306.1">
    <property type="nucleotide sequence ID" value="NZ_JBHMAF010000105.1"/>
</dbReference>
<organism evidence="1 2">
    <name type="scientific">Ectobacillus funiculus</name>
    <dbReference type="NCBI Taxonomy" id="137993"/>
    <lineage>
        <taxon>Bacteria</taxon>
        <taxon>Bacillati</taxon>
        <taxon>Bacillota</taxon>
        <taxon>Bacilli</taxon>
        <taxon>Bacillales</taxon>
        <taxon>Bacillaceae</taxon>
        <taxon>Ectobacillus</taxon>
    </lineage>
</organism>
<keyword evidence="1" id="KW-0378">Hydrolase</keyword>